<reference evidence="9 10" key="1">
    <citation type="submission" date="2015-11" db="EMBL/GenBank/DDBJ databases">
        <title>Evidence for parallel genomic evolution in an endosymbiosis of termite gut flagellates.</title>
        <authorList>
            <person name="Zheng H."/>
        </authorList>
    </citation>
    <scope>NUCLEOTIDE SEQUENCE [LARGE SCALE GENOMIC DNA]</scope>
    <source>
        <strain evidence="9 10">CET450</strain>
    </source>
</reference>
<name>A0A1E5IMR7_ENDTX</name>
<dbReference type="GO" id="GO:0008097">
    <property type="term" value="F:5S rRNA binding"/>
    <property type="evidence" value="ECO:0007669"/>
    <property type="project" value="InterPro"/>
</dbReference>
<dbReference type="EMBL" id="LNVX01000218">
    <property type="protein sequence ID" value="OEG71403.1"/>
    <property type="molecule type" value="Genomic_DNA"/>
</dbReference>
<feature type="compositionally biased region" description="Basic and acidic residues" evidence="6">
    <location>
        <begin position="207"/>
        <end position="220"/>
    </location>
</feature>
<proteinExistence type="inferred from homology"/>
<sequence>MKEVILDAQARTAGSKGDLAVLRKSGKIPAIFYGKGIKPEAIAVNSKVFVSIMETNGANVIIDLNFKDGKKAAIVKSLDRDVLTQNPMHIDFHSISLEDKIEVLIPVHIDGIADGVKNFGGVMEFIVREVKVEAMPRNIPQKINVDVRTLGIGQGITVADLPELGGVKYVQDSSTLIAHVIAVAVEEEKPEAVVAEGTASVQPEVISKGKKDKEAEESEKSAAAASSGVAAVGTKNSLVH</sequence>
<dbReference type="Pfam" id="PF14693">
    <property type="entry name" value="Ribosomal_TL5_C"/>
    <property type="match status" value="1"/>
</dbReference>
<dbReference type="Pfam" id="PF01386">
    <property type="entry name" value="Ribosomal_L25p"/>
    <property type="match status" value="1"/>
</dbReference>
<dbReference type="AlphaFoldDB" id="A0A1E5IMR7"/>
<evidence type="ECO:0000256" key="2">
    <source>
        <dbReference type="ARBA" id="ARBA00022884"/>
    </source>
</evidence>
<dbReference type="PANTHER" id="PTHR33284:SF1">
    <property type="entry name" value="RIBOSOMAL PROTEIN L25_GLN-TRNA SYNTHETASE, ANTI-CODON-BINDING DOMAIN-CONTAINING PROTEIN"/>
    <property type="match status" value="1"/>
</dbReference>
<dbReference type="HAMAP" id="MF_01334">
    <property type="entry name" value="Ribosomal_bL25_CTC"/>
    <property type="match status" value="1"/>
</dbReference>
<dbReference type="InterPro" id="IPR001021">
    <property type="entry name" value="Ribosomal_bL25_long"/>
</dbReference>
<dbReference type="NCBIfam" id="TIGR00731">
    <property type="entry name" value="bL25_bact_ctc"/>
    <property type="match status" value="1"/>
</dbReference>
<gene>
    <name evidence="5" type="primary">rplY</name>
    <name evidence="5" type="synonym">ctc</name>
    <name evidence="9" type="ORF">ATZ36_14895</name>
</gene>
<comment type="function">
    <text evidence="5">This is one of the proteins that binds to the 5S RNA in the ribosome where it forms part of the central protuberance.</text>
</comment>
<evidence type="ECO:0000256" key="6">
    <source>
        <dbReference type="SAM" id="MobiDB-lite"/>
    </source>
</evidence>
<comment type="similarity">
    <text evidence="5">Belongs to the bacterial ribosomal protein bL25 family. CTC subfamily.</text>
</comment>
<dbReference type="SUPFAM" id="SSF50715">
    <property type="entry name" value="Ribosomal protein L25-like"/>
    <property type="match status" value="1"/>
</dbReference>
<evidence type="ECO:0000313" key="10">
    <source>
        <dbReference type="Proteomes" id="UP000095237"/>
    </source>
</evidence>
<comment type="subunit">
    <text evidence="5">Part of the 50S ribosomal subunit; part of the 5S rRNA/L5/L18/L25 subcomplex. Contacts the 5S rRNA. Binds to the 5S rRNA independently of L5 and L18.</text>
</comment>
<dbReference type="InterPro" id="IPR037121">
    <property type="entry name" value="Ribosomal_bL25_C"/>
</dbReference>
<feature type="compositionally biased region" description="Low complexity" evidence="6">
    <location>
        <begin position="221"/>
        <end position="233"/>
    </location>
</feature>
<evidence type="ECO:0000259" key="8">
    <source>
        <dbReference type="Pfam" id="PF14693"/>
    </source>
</evidence>
<dbReference type="InterPro" id="IPR020056">
    <property type="entry name" value="Rbsml_bL25/Gln-tRNA_synth_N"/>
</dbReference>
<comment type="caution">
    <text evidence="9">The sequence shown here is derived from an EMBL/GenBank/DDBJ whole genome shotgun (WGS) entry which is preliminary data.</text>
</comment>
<dbReference type="PANTHER" id="PTHR33284">
    <property type="entry name" value="RIBOSOMAL PROTEIN L25/GLN-TRNA SYNTHETASE, ANTI-CODON-BINDING DOMAIN-CONTAINING PROTEIN"/>
    <property type="match status" value="1"/>
</dbReference>
<dbReference type="Proteomes" id="UP000095237">
    <property type="component" value="Unassembled WGS sequence"/>
</dbReference>
<evidence type="ECO:0000256" key="5">
    <source>
        <dbReference type="HAMAP-Rule" id="MF_01334"/>
    </source>
</evidence>
<dbReference type="Gene3D" id="2.40.240.10">
    <property type="entry name" value="Ribosomal Protein L25, Chain P"/>
    <property type="match status" value="1"/>
</dbReference>
<dbReference type="CDD" id="cd00495">
    <property type="entry name" value="Ribosomal_L25_TL5_CTC"/>
    <property type="match status" value="1"/>
</dbReference>
<dbReference type="Gene3D" id="2.170.120.20">
    <property type="entry name" value="Ribosomal protein L25, beta domain"/>
    <property type="match status" value="1"/>
</dbReference>
<evidence type="ECO:0000256" key="1">
    <source>
        <dbReference type="ARBA" id="ARBA00022730"/>
    </source>
</evidence>
<dbReference type="InterPro" id="IPR011035">
    <property type="entry name" value="Ribosomal_bL25/Gln-tRNA_synth"/>
</dbReference>
<protein>
    <recommendedName>
        <fullName evidence="5">Large ribosomal subunit protein bL25</fullName>
    </recommendedName>
    <alternativeName>
        <fullName evidence="5">General stress protein CTC</fullName>
    </alternativeName>
</protein>
<feature type="region of interest" description="Disordered" evidence="6">
    <location>
        <begin position="204"/>
        <end position="240"/>
    </location>
</feature>
<evidence type="ECO:0000256" key="4">
    <source>
        <dbReference type="ARBA" id="ARBA00023274"/>
    </source>
</evidence>
<organism evidence="9 10">
    <name type="scientific">Endomicrobium trichonymphae</name>
    <dbReference type="NCBI Taxonomy" id="1408204"/>
    <lineage>
        <taxon>Bacteria</taxon>
        <taxon>Pseudomonadati</taxon>
        <taxon>Elusimicrobiota</taxon>
        <taxon>Endomicrobiia</taxon>
        <taxon>Endomicrobiales</taxon>
        <taxon>Endomicrobiaceae</taxon>
        <taxon>Candidatus Endomicrobiellum</taxon>
    </lineage>
</organism>
<accession>A0A1E5IMR7</accession>
<feature type="domain" description="Large ribosomal subunit protein bL25 L25" evidence="7">
    <location>
        <begin position="6"/>
        <end position="92"/>
    </location>
</feature>
<dbReference type="GO" id="GO:0003735">
    <property type="term" value="F:structural constituent of ribosome"/>
    <property type="evidence" value="ECO:0007669"/>
    <property type="project" value="InterPro"/>
</dbReference>
<evidence type="ECO:0000313" key="9">
    <source>
        <dbReference type="EMBL" id="OEG71403.1"/>
    </source>
</evidence>
<evidence type="ECO:0000256" key="3">
    <source>
        <dbReference type="ARBA" id="ARBA00022980"/>
    </source>
</evidence>
<evidence type="ECO:0000259" key="7">
    <source>
        <dbReference type="Pfam" id="PF01386"/>
    </source>
</evidence>
<keyword evidence="10" id="KW-1185">Reference proteome</keyword>
<keyword evidence="2 5" id="KW-0694">RNA-binding</keyword>
<dbReference type="InterPro" id="IPR029751">
    <property type="entry name" value="Ribosomal_L25_dom"/>
</dbReference>
<dbReference type="GO" id="GO:0006412">
    <property type="term" value="P:translation"/>
    <property type="evidence" value="ECO:0007669"/>
    <property type="project" value="UniProtKB-UniRule"/>
</dbReference>
<feature type="domain" description="Large ribosomal subunit protein bL25 beta" evidence="8">
    <location>
        <begin position="100"/>
        <end position="182"/>
    </location>
</feature>
<dbReference type="GO" id="GO:0022625">
    <property type="term" value="C:cytosolic large ribosomal subunit"/>
    <property type="evidence" value="ECO:0007669"/>
    <property type="project" value="TreeGrafter"/>
</dbReference>
<keyword evidence="4 5" id="KW-0687">Ribonucleoprotein</keyword>
<keyword evidence="1 5" id="KW-0699">rRNA-binding</keyword>
<keyword evidence="3 5" id="KW-0689">Ribosomal protein</keyword>
<dbReference type="InterPro" id="IPR020930">
    <property type="entry name" value="Ribosomal_uL5_bac-type"/>
</dbReference>
<dbReference type="InterPro" id="IPR020057">
    <property type="entry name" value="Ribosomal_bL25_b-dom"/>
</dbReference>